<evidence type="ECO:0008006" key="2">
    <source>
        <dbReference type="Google" id="ProtNLM"/>
    </source>
</evidence>
<evidence type="ECO:0000313" key="1">
    <source>
        <dbReference type="EMBL" id="GAH59796.1"/>
    </source>
</evidence>
<sequence>DNIIDGNSFNASTDDDILIGAADCDNTVILDNQHNGTGGSELADSGTGTSTVDITFKEYVSIPIEWALDGTTPPDAAQVLTSTHKIVIRQFQGATANQDVLVPWSAPHDLTGGTIKFRVRGYVSHGTAPATGETIIFTLDGSSVGDSEFLSKALSGAAVSVTLTADASYVQYDRWSTPWSTALTVTDLAADEDVMFQLIRDQGTDTYAQKIGAAWLDIEHSRNITND</sequence>
<feature type="non-terminal residue" evidence="1">
    <location>
        <position position="1"/>
    </location>
</feature>
<dbReference type="AlphaFoldDB" id="X1GPH6"/>
<accession>X1GPH6</accession>
<organism evidence="1">
    <name type="scientific">marine sediment metagenome</name>
    <dbReference type="NCBI Taxonomy" id="412755"/>
    <lineage>
        <taxon>unclassified sequences</taxon>
        <taxon>metagenomes</taxon>
        <taxon>ecological metagenomes</taxon>
    </lineage>
</organism>
<protein>
    <recommendedName>
        <fullName evidence="2">Right handed beta helix domain-containing protein</fullName>
    </recommendedName>
</protein>
<dbReference type="EMBL" id="BARU01024022">
    <property type="protein sequence ID" value="GAH59796.1"/>
    <property type="molecule type" value="Genomic_DNA"/>
</dbReference>
<name>X1GPH6_9ZZZZ</name>
<gene>
    <name evidence="1" type="ORF">S03H2_38913</name>
</gene>
<comment type="caution">
    <text evidence="1">The sequence shown here is derived from an EMBL/GenBank/DDBJ whole genome shotgun (WGS) entry which is preliminary data.</text>
</comment>
<proteinExistence type="predicted"/>
<reference evidence="1" key="1">
    <citation type="journal article" date="2014" name="Front. Microbiol.">
        <title>High frequency of phylogenetically diverse reductive dehalogenase-homologous genes in deep subseafloor sedimentary metagenomes.</title>
        <authorList>
            <person name="Kawai M."/>
            <person name="Futagami T."/>
            <person name="Toyoda A."/>
            <person name="Takaki Y."/>
            <person name="Nishi S."/>
            <person name="Hori S."/>
            <person name="Arai W."/>
            <person name="Tsubouchi T."/>
            <person name="Morono Y."/>
            <person name="Uchiyama I."/>
            <person name="Ito T."/>
            <person name="Fujiyama A."/>
            <person name="Inagaki F."/>
            <person name="Takami H."/>
        </authorList>
    </citation>
    <scope>NUCLEOTIDE SEQUENCE</scope>
    <source>
        <strain evidence="1">Expedition CK06-06</strain>
    </source>
</reference>